<dbReference type="Gene3D" id="1.20.920.20">
    <property type="match status" value="1"/>
</dbReference>
<dbReference type="InterPro" id="IPR042219">
    <property type="entry name" value="AAA_lid_11_sf"/>
</dbReference>
<feature type="domain" description="ATPase dynein-related AAA" evidence="4">
    <location>
        <begin position="23"/>
        <end position="158"/>
    </location>
</feature>
<dbReference type="InterPro" id="IPR027417">
    <property type="entry name" value="P-loop_NTPase"/>
</dbReference>
<dbReference type="Pfam" id="PF12780">
    <property type="entry name" value="AAA_8"/>
    <property type="match status" value="1"/>
</dbReference>
<evidence type="ECO:0000256" key="2">
    <source>
        <dbReference type="SAM" id="Coils"/>
    </source>
</evidence>
<dbReference type="Pfam" id="PF12775">
    <property type="entry name" value="AAA_7"/>
    <property type="match status" value="1"/>
</dbReference>
<proteinExistence type="inferred from homology"/>
<evidence type="ECO:0000259" key="8">
    <source>
        <dbReference type="Pfam" id="PF22597"/>
    </source>
</evidence>
<evidence type="ECO:0000259" key="6">
    <source>
        <dbReference type="Pfam" id="PF12781"/>
    </source>
</evidence>
<dbReference type="GO" id="GO:0030286">
    <property type="term" value="C:dynein complex"/>
    <property type="evidence" value="ECO:0007669"/>
    <property type="project" value="InterPro"/>
</dbReference>
<reference evidence="10" key="1">
    <citation type="submission" date="2016-04" db="UniProtKB">
        <authorList>
            <consortium name="WormBaseParasite"/>
        </authorList>
    </citation>
    <scope>IDENTIFICATION</scope>
</reference>
<protein>
    <submittedName>
        <fullName evidence="10">Dynein cytoplasmic 2 heavy chain 1</fullName>
    </submittedName>
</protein>
<dbReference type="Pfam" id="PF03028">
    <property type="entry name" value="Dynein_heavy"/>
    <property type="match status" value="1"/>
</dbReference>
<feature type="domain" description="Dynein heavy chain AAA module D4" evidence="5">
    <location>
        <begin position="598"/>
        <end position="819"/>
    </location>
</feature>
<comment type="similarity">
    <text evidence="1">Belongs to the dynein heavy chain family.</text>
</comment>
<evidence type="ECO:0000259" key="3">
    <source>
        <dbReference type="Pfam" id="PF03028"/>
    </source>
</evidence>
<dbReference type="Pfam" id="PF07728">
    <property type="entry name" value="AAA_5"/>
    <property type="match status" value="1"/>
</dbReference>
<accession>A0A0N4ULU2</accession>
<keyword evidence="2" id="KW-0175">Coiled coil</keyword>
<dbReference type="Gene3D" id="6.10.140.1060">
    <property type="match status" value="1"/>
</dbReference>
<dbReference type="WBParaSite" id="DME_0000878401-mRNA-1">
    <property type="protein sequence ID" value="DME_0000878401-mRNA-1"/>
    <property type="gene ID" value="DME_0000878401"/>
</dbReference>
<dbReference type="GO" id="GO:0016887">
    <property type="term" value="F:ATP hydrolysis activity"/>
    <property type="evidence" value="ECO:0007669"/>
    <property type="project" value="InterPro"/>
</dbReference>
<feature type="domain" description="Dynein heavy chain region D6 P-loop" evidence="3">
    <location>
        <begin position="1732"/>
        <end position="1854"/>
    </location>
</feature>
<dbReference type="GO" id="GO:0007018">
    <property type="term" value="P:microtubule-based movement"/>
    <property type="evidence" value="ECO:0007669"/>
    <property type="project" value="InterPro"/>
</dbReference>
<organism evidence="9 10">
    <name type="scientific">Dracunculus medinensis</name>
    <name type="common">Guinea worm</name>
    <dbReference type="NCBI Taxonomy" id="318479"/>
    <lineage>
        <taxon>Eukaryota</taxon>
        <taxon>Metazoa</taxon>
        <taxon>Ecdysozoa</taxon>
        <taxon>Nematoda</taxon>
        <taxon>Chromadorea</taxon>
        <taxon>Rhabditida</taxon>
        <taxon>Spirurina</taxon>
        <taxon>Dracunculoidea</taxon>
        <taxon>Dracunculidae</taxon>
        <taxon>Dracunculus</taxon>
    </lineage>
</organism>
<dbReference type="GO" id="GO:0045505">
    <property type="term" value="F:dynein intermediate chain binding"/>
    <property type="evidence" value="ECO:0007669"/>
    <property type="project" value="InterPro"/>
</dbReference>
<dbReference type="PANTHER" id="PTHR45703:SF22">
    <property type="entry name" value="DYNEIN CYTOPLASMIC 2 HEAVY CHAIN 1"/>
    <property type="match status" value="1"/>
</dbReference>
<feature type="domain" description="Dynein heavy chain ATP-binding dynein motor region" evidence="6">
    <location>
        <begin position="1270"/>
        <end position="1489"/>
    </location>
</feature>
<feature type="coiled-coil region" evidence="2">
    <location>
        <begin position="836"/>
        <end position="936"/>
    </location>
</feature>
<dbReference type="Proteomes" id="UP000038040">
    <property type="component" value="Unplaced"/>
</dbReference>
<dbReference type="Pfam" id="PF21264">
    <property type="entry name" value="DYNC2H1_AAA_dom"/>
    <property type="match status" value="1"/>
</dbReference>
<feature type="domain" description="Dynein 2 heavy chain 1 cytoplasmic ATPase lid" evidence="8">
    <location>
        <begin position="484"/>
        <end position="570"/>
    </location>
</feature>
<dbReference type="Pfam" id="PF22597">
    <property type="entry name" value="DYN_lid"/>
    <property type="match status" value="1"/>
</dbReference>
<feature type="coiled-coil region" evidence="2">
    <location>
        <begin position="1145"/>
        <end position="1214"/>
    </location>
</feature>
<evidence type="ECO:0000259" key="7">
    <source>
        <dbReference type="Pfam" id="PF21264"/>
    </source>
</evidence>
<dbReference type="InterPro" id="IPR054354">
    <property type="entry name" value="DYNC2H1-like_lid"/>
</dbReference>
<dbReference type="Gene3D" id="3.40.50.300">
    <property type="entry name" value="P-loop containing nucleotide triphosphate hydrolases"/>
    <property type="match status" value="5"/>
</dbReference>
<evidence type="ECO:0000313" key="9">
    <source>
        <dbReference type="Proteomes" id="UP000038040"/>
    </source>
</evidence>
<evidence type="ECO:0000256" key="1">
    <source>
        <dbReference type="ARBA" id="ARBA00008887"/>
    </source>
</evidence>
<evidence type="ECO:0000259" key="5">
    <source>
        <dbReference type="Pfam" id="PF12780"/>
    </source>
</evidence>
<dbReference type="Gene3D" id="1.10.8.720">
    <property type="entry name" value="Region D6 of dynein motor"/>
    <property type="match status" value="1"/>
</dbReference>
<dbReference type="InterPro" id="IPR011704">
    <property type="entry name" value="ATPase_dyneun-rel_AAA"/>
</dbReference>
<dbReference type="InterPro" id="IPR024317">
    <property type="entry name" value="Dynein_heavy_chain_D4_dom"/>
</dbReference>
<sequence length="1908" mass="219238">LISPIFQKRKIFELYEQLRQRIGVLLIGPSGSGKSTIWKLLLKILSKIKKPINVLNLNPKSMPRTRLLGHLDVDTREWFDGVITIAARRVVGDMSVHNWIVCDGDIDPEWIESLNSVLDDNKVLTMPSGERIQFGSNVNFIFETDNLSYASPATVSRMGIIYLSEKDVDIKEVIKHWLKEEEHNAHPDLVYWIDNYLYRCLDWIYLKNSFQIQIGRIATIKNALCQLRGNATSREQFLISLYRGLSPNLTQDIRIKFGKEVVFDGVNLPDPSFPWNIYIDDRTNSLSCYDNKIDMKLGQSKYEDNLPTVLTAFTQANRDSIFSLLKNGNRQPILLIGPDGCGKECLLRYCFSLDSDSHSEHLLQILDQHCVKISGAGGRILKPKEKANLLLYLKGLNLVKPDKWNTCELIAFLHQMLTYRGYYDEYIEWISLENIQLICSMNVIDDPGHYLLSPRFTSLLRIYTVDYPLEEDLIVICVAYLEYFLREGTFSSREIEKIARLIVKIFEELQAAFKTYDNPHYLFAPKDLTKWIIGITRYDIGGNDYQHLNQCVLYECQRLFRDRLINDEHKIKFDEILNNAVSSTVFALNSEIDEAAFNIPLFDEFVIFCSHIDRALTAAGGSILLAGRSGIGRKAATCLIAYMHQMKIFTPKISNSYSIKQFNNDLKLAIQSTTIDSTPTVIILEDYQIIESSFLQSINSILACGYIPGLFSSQEFDSFLPALRDLASQDAYHGDLHTYFASKVKTSLHIVLIMDVDAPDFSTKTLSAPSIFKHMAIIWKEKWNNDGLLQIPRMMLTQYKMNFSEEIIRSFVAVHEICPKEFSSPYKFLIFIKTYKKLFTQKKEALENRLRKLKAGTTKLNEARELISQMQQKAGKKSELLAEKQREADAALKAIAQSMTGANEQKTNMEELRIAKEQENLRMEEQRSLIDQQLQEVSDHSLNTLLNFKKHATFHPRQFGSIRSESLSEIRSLRAPPETIRDILQAVLLFMGILDTSWENMRSKPATKMMVKSERVNMINSFRFLAKSGVKEEIINFDARQITSEINAKVSTLVNSKKASFNQKNAKRASAAAAPLAAWVCANLQYASILNQIAPLERNKSEIMRQIFLDLQLLTQKKNKIVFKNEEIAQIIEPLRSLGKVEKQMEKLSKGMKQVDIKVAELKNNFEVLMKDATRIKIDLDREKDIIKLAGTLVDRLKDEFLRWNEEMVELQKQHNQLEKFCLISAAIIAFLGSAPESVRFNAISQWRDLLNADNFDFLRFCTTEAGRLQWKNNGLPSDNLSLENAIIIENTLETPLIIDPSGRISDFLQNNFQQLKIERLNASQPDLIIQLELGARFGKTLLIDDINDIEPSIMTIIKKDVFIQASRQVIQIDAKMIDYNENFRLFLCSKNDQISIDHSMKSVLMKINFTTTKSGLISQLLELAIKIDKPQLEARSNELTKKSENMKIQLEQLQQILLQNLALSEGNLLENNELLESLNKSKESSQIIAASLAESIRLQSELSTQRDVYLTLAEYASSVYFVIKDLYLHNHMYSFNVQTIINLFQKTFSLNRENVDETDRPEKLKRTLQKYIFENIARSLYEKDRLIFAMKFIRGTQPNLFMKNEWEFFSGVLPNEDHDDAILKNITWIDKERLPAVSNLYSYFPTLFNNIRLTERGLWSEFAKSFNCEGSFPKEIESLITPFQKVIIIQAIKPGRLHSAMLQFVYRALGIHSLNLSPFDFKSFYKSETSANEPILILNGIGADPSQDLEEFAKGTIGFEKFCQISMGQGQLQSAIEMMRLAAENGSWVCLKNLHLVIGSLSFVYKVLSSSSLITGIFEFMRLKRHENFRLWLTCEEDNRFPAILLQNSIKITYETPPGIKNNLQRIYAMWNDVPIQSNSVQLQYLFLLAWLHVVVQERRNYIPQVA</sequence>
<dbReference type="Gene3D" id="1.10.8.1220">
    <property type="match status" value="1"/>
</dbReference>
<dbReference type="Pfam" id="PF12781">
    <property type="entry name" value="AAA_9"/>
    <property type="match status" value="1"/>
</dbReference>
<feature type="domain" description="Cytoplasmic dynein 2 heavy chain 1 AAA+ ATPase" evidence="7">
    <location>
        <begin position="169"/>
        <end position="261"/>
    </location>
</feature>
<name>A0A0N4ULU2_DRAME</name>
<dbReference type="InterPro" id="IPR049400">
    <property type="entry name" value="DYNC2H1_AAA_dom"/>
</dbReference>
<evidence type="ECO:0000259" key="4">
    <source>
        <dbReference type="Pfam" id="PF07728"/>
    </source>
</evidence>
<dbReference type="GO" id="GO:0008569">
    <property type="term" value="F:minus-end-directed microtubule motor activity"/>
    <property type="evidence" value="ECO:0007669"/>
    <property type="project" value="InterPro"/>
</dbReference>
<dbReference type="SUPFAM" id="SSF52540">
    <property type="entry name" value="P-loop containing nucleoside triphosphate hydrolases"/>
    <property type="match status" value="3"/>
</dbReference>
<evidence type="ECO:0000313" key="10">
    <source>
        <dbReference type="WBParaSite" id="DME_0000878401-mRNA-1"/>
    </source>
</evidence>
<dbReference type="InterPro" id="IPR035706">
    <property type="entry name" value="AAA_9"/>
</dbReference>
<dbReference type="GO" id="GO:0005524">
    <property type="term" value="F:ATP binding"/>
    <property type="evidence" value="ECO:0007669"/>
    <property type="project" value="InterPro"/>
</dbReference>
<dbReference type="InterPro" id="IPR026983">
    <property type="entry name" value="DHC"/>
</dbReference>
<dbReference type="InterPro" id="IPR004273">
    <property type="entry name" value="Dynein_heavy_D6_P-loop"/>
</dbReference>
<dbReference type="GO" id="GO:0051959">
    <property type="term" value="F:dynein light intermediate chain binding"/>
    <property type="evidence" value="ECO:0007669"/>
    <property type="project" value="InterPro"/>
</dbReference>
<dbReference type="PANTHER" id="PTHR45703">
    <property type="entry name" value="DYNEIN HEAVY CHAIN"/>
    <property type="match status" value="1"/>
</dbReference>
<dbReference type="Gene3D" id="1.20.920.30">
    <property type="match status" value="1"/>
</dbReference>